<comment type="caution">
    <text evidence="2">The sequence shown here is derived from an EMBL/GenBank/DDBJ whole genome shotgun (WGS) entry which is preliminary data.</text>
</comment>
<accession>A0A699V060</accession>
<reference evidence="2" key="1">
    <citation type="journal article" date="2019" name="Sci. Rep.">
        <title>Draft genome of Tanacetum cinerariifolium, the natural source of mosquito coil.</title>
        <authorList>
            <person name="Yamashiro T."/>
            <person name="Shiraishi A."/>
            <person name="Satake H."/>
            <person name="Nakayama K."/>
        </authorList>
    </citation>
    <scope>NUCLEOTIDE SEQUENCE</scope>
</reference>
<organism evidence="2">
    <name type="scientific">Tanacetum cinerariifolium</name>
    <name type="common">Dalmatian daisy</name>
    <name type="synonym">Chrysanthemum cinerariifolium</name>
    <dbReference type="NCBI Taxonomy" id="118510"/>
    <lineage>
        <taxon>Eukaryota</taxon>
        <taxon>Viridiplantae</taxon>
        <taxon>Streptophyta</taxon>
        <taxon>Embryophyta</taxon>
        <taxon>Tracheophyta</taxon>
        <taxon>Spermatophyta</taxon>
        <taxon>Magnoliopsida</taxon>
        <taxon>eudicotyledons</taxon>
        <taxon>Gunneridae</taxon>
        <taxon>Pentapetalae</taxon>
        <taxon>asterids</taxon>
        <taxon>campanulids</taxon>
        <taxon>Asterales</taxon>
        <taxon>Asteraceae</taxon>
        <taxon>Asteroideae</taxon>
        <taxon>Anthemideae</taxon>
        <taxon>Anthemidinae</taxon>
        <taxon>Tanacetum</taxon>
    </lineage>
</organism>
<proteinExistence type="predicted"/>
<evidence type="ECO:0000256" key="1">
    <source>
        <dbReference type="SAM" id="MobiDB-lite"/>
    </source>
</evidence>
<dbReference type="EMBL" id="BKCJ011361750">
    <property type="protein sequence ID" value="GFD25574.1"/>
    <property type="molecule type" value="Genomic_DNA"/>
</dbReference>
<evidence type="ECO:0000313" key="2">
    <source>
        <dbReference type="EMBL" id="GFD25574.1"/>
    </source>
</evidence>
<feature type="region of interest" description="Disordered" evidence="1">
    <location>
        <begin position="83"/>
        <end position="123"/>
    </location>
</feature>
<name>A0A699V060_TANCI</name>
<dbReference type="AlphaFoldDB" id="A0A699V060"/>
<sequence>GFLPSNTVPNPQADIKAITTQSGVTLAGPLVSPPPSKKVDREPETITYQVLNGSTNNVLPLVVQPSPAFTISFSKMPEVTKDTIQSSTKNIQPPVAQTQVPIDEPVVAPKPKPTIPYPSTEAP</sequence>
<protein>
    <recommendedName>
        <fullName evidence="3">Reverse transcriptase domain-containing protein</fullName>
    </recommendedName>
</protein>
<evidence type="ECO:0008006" key="3">
    <source>
        <dbReference type="Google" id="ProtNLM"/>
    </source>
</evidence>
<gene>
    <name evidence="2" type="ORF">Tci_897543</name>
</gene>
<feature type="non-terminal residue" evidence="2">
    <location>
        <position position="1"/>
    </location>
</feature>
<feature type="compositionally biased region" description="Polar residues" evidence="1">
    <location>
        <begin position="83"/>
        <end position="100"/>
    </location>
</feature>